<dbReference type="GeneID" id="20823234"/>
<gene>
    <name evidence="1" type="ORF">NEUTE1DRAFT_117202</name>
</gene>
<dbReference type="RefSeq" id="XP_009851716.1">
    <property type="nucleotide sequence ID" value="XM_009853414.1"/>
</dbReference>
<dbReference type="VEuPathDB" id="FungiDB:NEUTE1DRAFT_117202"/>
<dbReference type="KEGG" id="nte:NEUTE1DRAFT117202"/>
<sequence>MKTCTTSQPGQSEREPRLYRSYEELERLAGGARLSREIDRLFWEFKGAFSSTISVMANRRGAKGHLEPFFFFQEPADRRPE</sequence>
<keyword evidence="2" id="KW-1185">Reference proteome</keyword>
<dbReference type="EMBL" id="GL891305">
    <property type="protein sequence ID" value="EGO56072.1"/>
    <property type="molecule type" value="Genomic_DNA"/>
</dbReference>
<dbReference type="AlphaFoldDB" id="F8MRG3"/>
<dbReference type="Proteomes" id="UP000008065">
    <property type="component" value="Unassembled WGS sequence"/>
</dbReference>
<reference evidence="2" key="1">
    <citation type="journal article" date="2011" name="Genetics">
        <title>Massive changes in genome architecture accompany the transition to self-fertility in the filamentous fungus Neurospora tetrasperma.</title>
        <authorList>
            <person name="Ellison C.E."/>
            <person name="Stajich J.E."/>
            <person name="Jacobson D.J."/>
            <person name="Natvig D.O."/>
            <person name="Lapidus A."/>
            <person name="Foster B."/>
            <person name="Aerts A."/>
            <person name="Riley R."/>
            <person name="Lindquist E.A."/>
            <person name="Grigoriev I.V."/>
            <person name="Taylor J.W."/>
        </authorList>
    </citation>
    <scope>NUCLEOTIDE SEQUENCE [LARGE SCALE GENOMIC DNA]</scope>
    <source>
        <strain evidence="2">FGSC 2508 / P0657</strain>
    </source>
</reference>
<proteinExistence type="predicted"/>
<dbReference type="HOGENOM" id="CLU_2574458_0_0_1"/>
<name>F8MRG3_NEUT8</name>
<protein>
    <submittedName>
        <fullName evidence="1">Uncharacterized protein</fullName>
    </submittedName>
</protein>
<accession>F8MRG3</accession>
<organism evidence="1 2">
    <name type="scientific">Neurospora tetrasperma (strain FGSC 2508 / ATCC MYA-4615 / P0657)</name>
    <dbReference type="NCBI Taxonomy" id="510951"/>
    <lineage>
        <taxon>Eukaryota</taxon>
        <taxon>Fungi</taxon>
        <taxon>Dikarya</taxon>
        <taxon>Ascomycota</taxon>
        <taxon>Pezizomycotina</taxon>
        <taxon>Sordariomycetes</taxon>
        <taxon>Sordariomycetidae</taxon>
        <taxon>Sordariales</taxon>
        <taxon>Sordariaceae</taxon>
        <taxon>Neurospora</taxon>
    </lineage>
</organism>
<evidence type="ECO:0000313" key="1">
    <source>
        <dbReference type="EMBL" id="EGO56072.1"/>
    </source>
</evidence>
<evidence type="ECO:0000313" key="2">
    <source>
        <dbReference type="Proteomes" id="UP000008065"/>
    </source>
</evidence>